<evidence type="ECO:0000313" key="1">
    <source>
        <dbReference type="EMBL" id="GBP63027.1"/>
    </source>
</evidence>
<organism evidence="1 2">
    <name type="scientific">Eumeta variegata</name>
    <name type="common">Bagworm moth</name>
    <name type="synonym">Eumeta japonica</name>
    <dbReference type="NCBI Taxonomy" id="151549"/>
    <lineage>
        <taxon>Eukaryota</taxon>
        <taxon>Metazoa</taxon>
        <taxon>Ecdysozoa</taxon>
        <taxon>Arthropoda</taxon>
        <taxon>Hexapoda</taxon>
        <taxon>Insecta</taxon>
        <taxon>Pterygota</taxon>
        <taxon>Neoptera</taxon>
        <taxon>Endopterygota</taxon>
        <taxon>Lepidoptera</taxon>
        <taxon>Glossata</taxon>
        <taxon>Ditrysia</taxon>
        <taxon>Tineoidea</taxon>
        <taxon>Psychidae</taxon>
        <taxon>Oiketicinae</taxon>
        <taxon>Eumeta</taxon>
    </lineage>
</organism>
<name>A0A4C1XL67_EUMVA</name>
<dbReference type="EMBL" id="BGZK01000856">
    <property type="protein sequence ID" value="GBP63027.1"/>
    <property type="molecule type" value="Genomic_DNA"/>
</dbReference>
<dbReference type="AlphaFoldDB" id="A0A4C1XL67"/>
<protein>
    <submittedName>
        <fullName evidence="1">Uncharacterized protein</fullName>
    </submittedName>
</protein>
<evidence type="ECO:0000313" key="2">
    <source>
        <dbReference type="Proteomes" id="UP000299102"/>
    </source>
</evidence>
<gene>
    <name evidence="1" type="ORF">EVAR_43777_1</name>
</gene>
<keyword evidence="2" id="KW-1185">Reference proteome</keyword>
<comment type="caution">
    <text evidence="1">The sequence shown here is derived from an EMBL/GenBank/DDBJ whole genome shotgun (WGS) entry which is preliminary data.</text>
</comment>
<sequence>MEEEYGDEEEWVAGTVTSSLYSVSVISHWFSRLDLNCFVRKRPERILRPHKSERRKEVLSLLCRPGGA</sequence>
<accession>A0A4C1XL67</accession>
<dbReference type="Proteomes" id="UP000299102">
    <property type="component" value="Unassembled WGS sequence"/>
</dbReference>
<reference evidence="1 2" key="1">
    <citation type="journal article" date="2019" name="Commun. Biol.">
        <title>The bagworm genome reveals a unique fibroin gene that provides high tensile strength.</title>
        <authorList>
            <person name="Kono N."/>
            <person name="Nakamura H."/>
            <person name="Ohtoshi R."/>
            <person name="Tomita M."/>
            <person name="Numata K."/>
            <person name="Arakawa K."/>
        </authorList>
    </citation>
    <scope>NUCLEOTIDE SEQUENCE [LARGE SCALE GENOMIC DNA]</scope>
</reference>
<proteinExistence type="predicted"/>